<dbReference type="EMBL" id="CAJVPI010002810">
    <property type="protein sequence ID" value="CAG8649815.1"/>
    <property type="molecule type" value="Genomic_DNA"/>
</dbReference>
<accession>A0A9N9DUT1</accession>
<feature type="non-terminal residue" evidence="2">
    <location>
        <position position="1"/>
    </location>
</feature>
<sequence length="87" mass="9942">LAPLRFSYNKLTVEDIRQSLVLGTRKPDFVFIQKNTNVDYLNIMAIGEVKKRTGDNFSNAQIGQAISYGEKLLQLQPRRSSVLVHDY</sequence>
<organism evidence="2 3">
    <name type="scientific">Paraglomus brasilianum</name>
    <dbReference type="NCBI Taxonomy" id="144538"/>
    <lineage>
        <taxon>Eukaryota</taxon>
        <taxon>Fungi</taxon>
        <taxon>Fungi incertae sedis</taxon>
        <taxon>Mucoromycota</taxon>
        <taxon>Glomeromycotina</taxon>
        <taxon>Glomeromycetes</taxon>
        <taxon>Paraglomerales</taxon>
        <taxon>Paraglomeraceae</taxon>
        <taxon>Paraglomus</taxon>
    </lineage>
</organism>
<dbReference type="Pfam" id="PF20713">
    <property type="entry name" value="DUF6826"/>
    <property type="match status" value="1"/>
</dbReference>
<evidence type="ECO:0000313" key="3">
    <source>
        <dbReference type="Proteomes" id="UP000789739"/>
    </source>
</evidence>
<protein>
    <submittedName>
        <fullName evidence="2">2719_t:CDS:1</fullName>
    </submittedName>
</protein>
<dbReference type="OrthoDB" id="2309192at2759"/>
<evidence type="ECO:0000313" key="2">
    <source>
        <dbReference type="EMBL" id="CAG8649815.1"/>
    </source>
</evidence>
<name>A0A9N9DUT1_9GLOM</name>
<evidence type="ECO:0000259" key="1">
    <source>
        <dbReference type="Pfam" id="PF20713"/>
    </source>
</evidence>
<reference evidence="2" key="1">
    <citation type="submission" date="2021-06" db="EMBL/GenBank/DDBJ databases">
        <authorList>
            <person name="Kallberg Y."/>
            <person name="Tangrot J."/>
            <person name="Rosling A."/>
        </authorList>
    </citation>
    <scope>NUCLEOTIDE SEQUENCE</scope>
    <source>
        <strain evidence="2">BR232B</strain>
    </source>
</reference>
<dbReference type="AlphaFoldDB" id="A0A9N9DUT1"/>
<comment type="caution">
    <text evidence="2">The sequence shown here is derived from an EMBL/GenBank/DDBJ whole genome shotgun (WGS) entry which is preliminary data.</text>
</comment>
<feature type="domain" description="DUF6826" evidence="1">
    <location>
        <begin position="6"/>
        <end position="79"/>
    </location>
</feature>
<keyword evidence="3" id="KW-1185">Reference proteome</keyword>
<dbReference type="InterPro" id="IPR049229">
    <property type="entry name" value="DUF6826"/>
</dbReference>
<gene>
    <name evidence="2" type="ORF">PBRASI_LOCUS10210</name>
</gene>
<proteinExistence type="predicted"/>
<dbReference type="Proteomes" id="UP000789739">
    <property type="component" value="Unassembled WGS sequence"/>
</dbReference>